<proteinExistence type="predicted"/>
<dbReference type="InterPro" id="IPR016903">
    <property type="entry name" value="Nucleolar_cplx-assoc_3"/>
</dbReference>
<dbReference type="Proteomes" id="UP000265618">
    <property type="component" value="Unassembled WGS sequence"/>
</dbReference>
<sequence length="285" mass="32128">MREERLKEVSKKQARAQHKKEHKLLEEDIMLVVDWAKLDEEQQEEVLAARAKQMLGKCSRALADVKRDPESELDKVEAVYKVIGVLMTPNPDHALRVAEHAYETLGEVFALLTEAIIDVFPNYRIVLPNADAMMSRDVQIQAKYDMRLLALMERYLTTLEAILPRQAPLSTYGALNMGKILTAMPDFNLRDRIIKKLIPVAGNMGKNPARPVAAEALRLTVVADTKGWCALEIARSISKVAVKKNFRIHPDIIECLLAISPAGVTESINPANMGSVRRYVYKERE</sequence>
<organism evidence="1 2">
    <name type="scientific">Kipferlia bialata</name>
    <dbReference type="NCBI Taxonomy" id="797122"/>
    <lineage>
        <taxon>Eukaryota</taxon>
        <taxon>Metamonada</taxon>
        <taxon>Carpediemonas-like organisms</taxon>
        <taxon>Kipferlia</taxon>
    </lineage>
</organism>
<keyword evidence="2" id="KW-1185">Reference proteome</keyword>
<protein>
    <submittedName>
        <fullName evidence="1">Uncharacterized protein</fullName>
    </submittedName>
</protein>
<dbReference type="EMBL" id="BDIP01003473">
    <property type="protein sequence ID" value="GIQ87754.1"/>
    <property type="molecule type" value="Genomic_DNA"/>
</dbReference>
<evidence type="ECO:0000313" key="1">
    <source>
        <dbReference type="EMBL" id="GIQ87754.1"/>
    </source>
</evidence>
<dbReference type="GO" id="GO:0006270">
    <property type="term" value="P:DNA replication initiation"/>
    <property type="evidence" value="ECO:0007669"/>
    <property type="project" value="TreeGrafter"/>
</dbReference>
<dbReference type="PANTHER" id="PTHR14428">
    <property type="entry name" value="NUCLEOLAR COMPLEX PROTEIN 3"/>
    <property type="match status" value="1"/>
</dbReference>
<reference evidence="1 2" key="1">
    <citation type="journal article" date="2018" name="PLoS ONE">
        <title>The draft genome of Kipferlia bialata reveals reductive genome evolution in fornicate parasites.</title>
        <authorList>
            <person name="Tanifuji G."/>
            <person name="Takabayashi S."/>
            <person name="Kume K."/>
            <person name="Takagi M."/>
            <person name="Nakayama T."/>
            <person name="Kamikawa R."/>
            <person name="Inagaki Y."/>
            <person name="Hashimoto T."/>
        </authorList>
    </citation>
    <scope>NUCLEOTIDE SEQUENCE [LARGE SCALE GENOMIC DNA]</scope>
    <source>
        <strain evidence="1">NY0173</strain>
    </source>
</reference>
<dbReference type="GO" id="GO:0003682">
    <property type="term" value="F:chromatin binding"/>
    <property type="evidence" value="ECO:0007669"/>
    <property type="project" value="TreeGrafter"/>
</dbReference>
<dbReference type="PANTHER" id="PTHR14428:SF5">
    <property type="entry name" value="NUCLEOLAR COMPLEX PROTEIN 3 HOMOLOG"/>
    <property type="match status" value="1"/>
</dbReference>
<accession>A0A9K3D5P2</accession>
<comment type="caution">
    <text evidence="1">The sequence shown here is derived from an EMBL/GenBank/DDBJ whole genome shotgun (WGS) entry which is preliminary data.</text>
</comment>
<dbReference type="GO" id="GO:0005730">
    <property type="term" value="C:nucleolus"/>
    <property type="evidence" value="ECO:0007669"/>
    <property type="project" value="TreeGrafter"/>
</dbReference>
<name>A0A9K3D5P2_9EUKA</name>
<dbReference type="OrthoDB" id="10263597at2759"/>
<gene>
    <name evidence="1" type="ORF">KIPB_009856</name>
</gene>
<dbReference type="AlphaFoldDB" id="A0A9K3D5P2"/>
<evidence type="ECO:0000313" key="2">
    <source>
        <dbReference type="Proteomes" id="UP000265618"/>
    </source>
</evidence>